<evidence type="ECO:0000259" key="1">
    <source>
        <dbReference type="Pfam" id="PF12697"/>
    </source>
</evidence>
<dbReference type="Pfam" id="PF12697">
    <property type="entry name" value="Abhydrolase_6"/>
    <property type="match status" value="1"/>
</dbReference>
<dbReference type="InterPro" id="IPR029058">
    <property type="entry name" value="AB_hydrolase_fold"/>
</dbReference>
<name>A0A516GYL0_9PROT</name>
<dbReference type="InterPro" id="IPR017208">
    <property type="entry name" value="UCP037442_abhydr"/>
</dbReference>
<keyword evidence="3" id="KW-1185">Reference proteome</keyword>
<sequence>MTDSSIPTEQITLTCADGQQIAATLYPPQQSNGLSLLINGATGVPRGYYNAFAAFQAASGFTVLTYDYRGIAGSPPTPGAPLPRMLDWAQQDMATAMQCLAQRFPALTPTLLGHSFGGQVLGLVPQSESLAAIVTVASQHGHWRNWSTSYQWKLALVWYGLVPLSLALGFRLPASLFGGERLPRGVLKDWSRWCRSKHYVCDDRGRPLRPYNDRLRAPIRMISIDDDLQFGPRRGVDLLAGYYPNAQIERQHVVPADWGLPRIGHFGFFRRDMPAQRWAEIGDWLCATARRRQQAA</sequence>
<dbReference type="RefSeq" id="WP_144067605.1">
    <property type="nucleotide sequence ID" value="NZ_CP041636.1"/>
</dbReference>
<dbReference type="SUPFAM" id="SSF53474">
    <property type="entry name" value="alpha/beta-Hydrolases"/>
    <property type="match status" value="1"/>
</dbReference>
<accession>A0A516GYL0</accession>
<dbReference type="OrthoDB" id="9785076at2"/>
<gene>
    <name evidence="2" type="ORF">FNB15_04735</name>
</gene>
<dbReference type="AlphaFoldDB" id="A0A516GYL0"/>
<dbReference type="PIRSF" id="PIRSF037442">
    <property type="entry name" value="UCP037442_abhydr"/>
    <property type="match status" value="1"/>
</dbReference>
<proteinExistence type="predicted"/>
<dbReference type="Gene3D" id="3.40.50.1820">
    <property type="entry name" value="alpha/beta hydrolase"/>
    <property type="match status" value="1"/>
</dbReference>
<reference evidence="2 3" key="1">
    <citation type="submission" date="2019-07" db="EMBL/GenBank/DDBJ databases">
        <title>Genome sequencing for Ferrovibrio sp. K5.</title>
        <authorList>
            <person name="Park S.-J."/>
        </authorList>
    </citation>
    <scope>NUCLEOTIDE SEQUENCE [LARGE SCALE GENOMIC DNA]</scope>
    <source>
        <strain evidence="2 3">K5</strain>
    </source>
</reference>
<organism evidence="2 3">
    <name type="scientific">Ferrovibrio terrae</name>
    <dbReference type="NCBI Taxonomy" id="2594003"/>
    <lineage>
        <taxon>Bacteria</taxon>
        <taxon>Pseudomonadati</taxon>
        <taxon>Pseudomonadota</taxon>
        <taxon>Alphaproteobacteria</taxon>
        <taxon>Rhodospirillales</taxon>
        <taxon>Rhodospirillaceae</taxon>
        <taxon>Ferrovibrio</taxon>
    </lineage>
</organism>
<keyword evidence="2" id="KW-0378">Hydrolase</keyword>
<evidence type="ECO:0000313" key="3">
    <source>
        <dbReference type="Proteomes" id="UP000317496"/>
    </source>
</evidence>
<dbReference type="Proteomes" id="UP000317496">
    <property type="component" value="Chromosome"/>
</dbReference>
<feature type="domain" description="AB hydrolase-1" evidence="1">
    <location>
        <begin position="36"/>
        <end position="277"/>
    </location>
</feature>
<protein>
    <submittedName>
        <fullName evidence="2">Alpha/beta fold hydrolase</fullName>
    </submittedName>
</protein>
<dbReference type="InterPro" id="IPR000073">
    <property type="entry name" value="AB_hydrolase_1"/>
</dbReference>
<dbReference type="EMBL" id="CP041636">
    <property type="protein sequence ID" value="QDO96624.1"/>
    <property type="molecule type" value="Genomic_DNA"/>
</dbReference>
<dbReference type="GO" id="GO:0016787">
    <property type="term" value="F:hydrolase activity"/>
    <property type="evidence" value="ECO:0007669"/>
    <property type="project" value="UniProtKB-KW"/>
</dbReference>
<dbReference type="KEGG" id="fer:FNB15_04735"/>
<evidence type="ECO:0000313" key="2">
    <source>
        <dbReference type="EMBL" id="QDO96624.1"/>
    </source>
</evidence>